<gene>
    <name evidence="1" type="ORF">TSAR_006396</name>
</gene>
<evidence type="ECO:0000313" key="1">
    <source>
        <dbReference type="EMBL" id="OXU16305.1"/>
    </source>
</evidence>
<evidence type="ECO:0000313" key="2">
    <source>
        <dbReference type="Proteomes" id="UP000215335"/>
    </source>
</evidence>
<reference evidence="1 2" key="1">
    <citation type="journal article" date="2017" name="Curr. Biol.">
        <title>The Evolution of Venom by Co-option of Single-Copy Genes.</title>
        <authorList>
            <person name="Martinson E.O."/>
            <person name="Mrinalini"/>
            <person name="Kelkar Y.D."/>
            <person name="Chang C.H."/>
            <person name="Werren J.H."/>
        </authorList>
    </citation>
    <scope>NUCLEOTIDE SEQUENCE [LARGE SCALE GENOMIC DNA]</scope>
    <source>
        <strain evidence="1 2">Alberta</strain>
        <tissue evidence="1">Whole body</tissue>
    </source>
</reference>
<protein>
    <submittedName>
        <fullName evidence="1">Uncharacterized protein</fullName>
    </submittedName>
</protein>
<accession>A0A232ED77</accession>
<comment type="caution">
    <text evidence="1">The sequence shown here is derived from an EMBL/GenBank/DDBJ whole genome shotgun (WGS) entry which is preliminary data.</text>
</comment>
<proteinExistence type="predicted"/>
<keyword evidence="2" id="KW-1185">Reference proteome</keyword>
<sequence>MNARRKDGHLADVRGSWWRKNELYSTCMIVKLRTQREGDQSPMAPKTKSGPTFQAKIAMNARRKDGHLADVRGSWWRKNELYSTCMIVKLRTQVQTYHGEFFFTKNKSLIKKMMN</sequence>
<dbReference type="AlphaFoldDB" id="A0A232ED77"/>
<organism evidence="1 2">
    <name type="scientific">Trichomalopsis sarcophagae</name>
    <dbReference type="NCBI Taxonomy" id="543379"/>
    <lineage>
        <taxon>Eukaryota</taxon>
        <taxon>Metazoa</taxon>
        <taxon>Ecdysozoa</taxon>
        <taxon>Arthropoda</taxon>
        <taxon>Hexapoda</taxon>
        <taxon>Insecta</taxon>
        <taxon>Pterygota</taxon>
        <taxon>Neoptera</taxon>
        <taxon>Endopterygota</taxon>
        <taxon>Hymenoptera</taxon>
        <taxon>Apocrita</taxon>
        <taxon>Proctotrupomorpha</taxon>
        <taxon>Chalcidoidea</taxon>
        <taxon>Pteromalidae</taxon>
        <taxon>Pteromalinae</taxon>
        <taxon>Trichomalopsis</taxon>
    </lineage>
</organism>
<dbReference type="EMBL" id="NNAY01007547">
    <property type="protein sequence ID" value="OXU16305.1"/>
    <property type="molecule type" value="Genomic_DNA"/>
</dbReference>
<dbReference type="Proteomes" id="UP000215335">
    <property type="component" value="Unassembled WGS sequence"/>
</dbReference>
<name>A0A232ED77_9HYME</name>